<dbReference type="Gene3D" id="1.10.238.10">
    <property type="entry name" value="EF-hand"/>
    <property type="match status" value="1"/>
</dbReference>
<keyword evidence="3" id="KW-1185">Reference proteome</keyword>
<gene>
    <name evidence="2" type="ORF">PXEA_LOCUS24794</name>
</gene>
<evidence type="ECO:0000313" key="3">
    <source>
        <dbReference type="Proteomes" id="UP000784294"/>
    </source>
</evidence>
<dbReference type="EMBL" id="CAAALY010121427">
    <property type="protein sequence ID" value="VEL31354.1"/>
    <property type="molecule type" value="Genomic_DNA"/>
</dbReference>
<dbReference type="InterPro" id="IPR011992">
    <property type="entry name" value="EF-hand-dom_pair"/>
</dbReference>
<comment type="caution">
    <text evidence="2">The sequence shown here is derived from an EMBL/GenBank/DDBJ whole genome shotgun (WGS) entry which is preliminary data.</text>
</comment>
<organism evidence="2 3">
    <name type="scientific">Protopolystoma xenopodis</name>
    <dbReference type="NCBI Taxonomy" id="117903"/>
    <lineage>
        <taxon>Eukaryota</taxon>
        <taxon>Metazoa</taxon>
        <taxon>Spiralia</taxon>
        <taxon>Lophotrochozoa</taxon>
        <taxon>Platyhelminthes</taxon>
        <taxon>Monogenea</taxon>
        <taxon>Polyopisthocotylea</taxon>
        <taxon>Polystomatidea</taxon>
        <taxon>Polystomatidae</taxon>
        <taxon>Protopolystoma</taxon>
    </lineage>
</organism>
<dbReference type="GO" id="GO:0005509">
    <property type="term" value="F:calcium ion binding"/>
    <property type="evidence" value="ECO:0007669"/>
    <property type="project" value="InterPro"/>
</dbReference>
<dbReference type="InterPro" id="IPR002048">
    <property type="entry name" value="EF_hand_dom"/>
</dbReference>
<name>A0A448X982_9PLAT</name>
<reference evidence="2" key="1">
    <citation type="submission" date="2018-11" db="EMBL/GenBank/DDBJ databases">
        <authorList>
            <consortium name="Pathogen Informatics"/>
        </authorList>
    </citation>
    <scope>NUCLEOTIDE SEQUENCE</scope>
</reference>
<feature type="domain" description="EF-hand" evidence="1">
    <location>
        <begin position="8"/>
        <end position="32"/>
    </location>
</feature>
<dbReference type="SUPFAM" id="SSF47473">
    <property type="entry name" value="EF-hand"/>
    <property type="match status" value="1"/>
</dbReference>
<sequence>MHFLGEAVTDEEVRAMIREADRDHDDLVDYEG</sequence>
<proteinExistence type="predicted"/>
<evidence type="ECO:0000259" key="1">
    <source>
        <dbReference type="PROSITE" id="PS50222"/>
    </source>
</evidence>
<dbReference type="PROSITE" id="PS50222">
    <property type="entry name" value="EF_HAND_2"/>
    <property type="match status" value="1"/>
</dbReference>
<evidence type="ECO:0000313" key="2">
    <source>
        <dbReference type="EMBL" id="VEL31354.1"/>
    </source>
</evidence>
<dbReference type="Proteomes" id="UP000784294">
    <property type="component" value="Unassembled WGS sequence"/>
</dbReference>
<accession>A0A448X982</accession>
<dbReference type="OrthoDB" id="26525at2759"/>
<dbReference type="AlphaFoldDB" id="A0A448X982"/>
<protein>
    <recommendedName>
        <fullName evidence="1">EF-hand domain-containing protein</fullName>
    </recommendedName>
</protein>